<feature type="compositionally biased region" description="Polar residues" evidence="1">
    <location>
        <begin position="186"/>
        <end position="196"/>
    </location>
</feature>
<feature type="region of interest" description="Disordered" evidence="1">
    <location>
        <begin position="540"/>
        <end position="621"/>
    </location>
</feature>
<dbReference type="Proteomes" id="UP001168877">
    <property type="component" value="Unassembled WGS sequence"/>
</dbReference>
<dbReference type="CDD" id="cd11650">
    <property type="entry name" value="AT4G37440_like"/>
    <property type="match status" value="1"/>
</dbReference>
<sequence>MDSVLGSSIRPDSEAPKPPFVAIGRPTVGPDRAIHRRLQPTVTRSVLDRFLAFVAPHLGVVGRALLGRRSALPSGDRGGGLKQLREETRYLVSVKCDMALAQSLMDINPDSEPCYTIKVEPDQESKRDENGLSCINGSGGISGEKEALLTGKTTVQEVPEDMEVDIIKFTDIDKSRLAEAEDPNATEYSSSFGNSKSDNERCSGLSETEVESQYFGDSGLPSKYDAFSSMFNVRKKKLTTHWRSFIHPLMWRCKWAELRIKEIESQASKYARELEAHDQRKRSRIDQSALEGLGSKSFPFSSQLYRKKAMKRRKRKRVEDTIDITPYMSHHNLFSYLESKRSNPDGNSANDDFGNTALVDQQTDCNDKFGSNDDPSSFAVRDGDNLLEQVLWKIEIVYSRVHKLKSQLDMVMSKNASKFSSSENLSLLATCDAQTSSAPSPTFSAGNADTTSVGAMYNPIQNISDYDLGDLVMPEGAILTYVEAVHVPDIIESTVGLLSAADVTFHQPQVGDSCEDILDNILIQNDGAGEEQHTLLVTSNQSLEKHHESEKGEEGESTGPSLIPSSEPDTVVKSVVPQEQSTLKSCLASDFHVPTNKRKRGERKAGTGSWSRKGSGEPDSQ</sequence>
<keyword evidence="3" id="KW-1185">Reference proteome</keyword>
<gene>
    <name evidence="2" type="ORF">LWI29_025993</name>
</gene>
<dbReference type="EMBL" id="JAUESC010000001">
    <property type="protein sequence ID" value="KAK0608136.1"/>
    <property type="molecule type" value="Genomic_DNA"/>
</dbReference>
<reference evidence="2" key="2">
    <citation type="submission" date="2023-06" db="EMBL/GenBank/DDBJ databases">
        <authorList>
            <person name="Swenson N.G."/>
            <person name="Wegrzyn J.L."/>
            <person name="Mcevoy S.L."/>
        </authorList>
    </citation>
    <scope>NUCLEOTIDE SEQUENCE</scope>
    <source>
        <strain evidence="2">NS2018</strain>
        <tissue evidence="2">Leaf</tissue>
    </source>
</reference>
<feature type="compositionally biased region" description="Polar residues" evidence="1">
    <location>
        <begin position="558"/>
        <end position="568"/>
    </location>
</feature>
<feature type="region of interest" description="Disordered" evidence="1">
    <location>
        <begin position="178"/>
        <end position="203"/>
    </location>
</feature>
<name>A0AA39TI69_ACESA</name>
<accession>A0AA39TI69</accession>
<organism evidence="2 3">
    <name type="scientific">Acer saccharum</name>
    <name type="common">Sugar maple</name>
    <dbReference type="NCBI Taxonomy" id="4024"/>
    <lineage>
        <taxon>Eukaryota</taxon>
        <taxon>Viridiplantae</taxon>
        <taxon>Streptophyta</taxon>
        <taxon>Embryophyta</taxon>
        <taxon>Tracheophyta</taxon>
        <taxon>Spermatophyta</taxon>
        <taxon>Magnoliopsida</taxon>
        <taxon>eudicotyledons</taxon>
        <taxon>Gunneridae</taxon>
        <taxon>Pentapetalae</taxon>
        <taxon>rosids</taxon>
        <taxon>malvids</taxon>
        <taxon>Sapindales</taxon>
        <taxon>Sapindaceae</taxon>
        <taxon>Hippocastanoideae</taxon>
        <taxon>Acereae</taxon>
        <taxon>Acer</taxon>
    </lineage>
</organism>
<reference evidence="2" key="1">
    <citation type="journal article" date="2022" name="Plant J.">
        <title>Strategies of tolerance reflected in two North American maple genomes.</title>
        <authorList>
            <person name="McEvoy S.L."/>
            <person name="Sezen U.U."/>
            <person name="Trouern-Trend A."/>
            <person name="McMahon S.M."/>
            <person name="Schaberg P.G."/>
            <person name="Yang J."/>
            <person name="Wegrzyn J.L."/>
            <person name="Swenson N.G."/>
        </authorList>
    </citation>
    <scope>NUCLEOTIDE SEQUENCE</scope>
    <source>
        <strain evidence="2">NS2018</strain>
    </source>
</reference>
<comment type="caution">
    <text evidence="2">The sequence shown here is derived from an EMBL/GenBank/DDBJ whole genome shotgun (WGS) entry which is preliminary data.</text>
</comment>
<dbReference type="PANTHER" id="PTHR34057">
    <property type="entry name" value="ELONGATION FACTOR"/>
    <property type="match status" value="1"/>
</dbReference>
<proteinExistence type="predicted"/>
<evidence type="ECO:0000256" key="1">
    <source>
        <dbReference type="SAM" id="MobiDB-lite"/>
    </source>
</evidence>
<evidence type="ECO:0000313" key="2">
    <source>
        <dbReference type="EMBL" id="KAK0608136.1"/>
    </source>
</evidence>
<dbReference type="AlphaFoldDB" id="A0AA39TI69"/>
<protein>
    <submittedName>
        <fullName evidence="2">Uncharacterized protein</fullName>
    </submittedName>
</protein>
<feature type="compositionally biased region" description="Polar residues" evidence="1">
    <location>
        <begin position="608"/>
        <end position="621"/>
    </location>
</feature>
<dbReference type="InterPro" id="IPR038745">
    <property type="entry name" value="AT4G37440-like"/>
</dbReference>
<evidence type="ECO:0000313" key="3">
    <source>
        <dbReference type="Proteomes" id="UP001168877"/>
    </source>
</evidence>
<dbReference type="PANTHER" id="PTHR34057:SF1">
    <property type="entry name" value="ELONGATION FACTOR"/>
    <property type="match status" value="1"/>
</dbReference>
<feature type="compositionally biased region" description="Basic and acidic residues" evidence="1">
    <location>
        <begin position="543"/>
        <end position="554"/>
    </location>
</feature>
<feature type="region of interest" description="Disordered" evidence="1">
    <location>
        <begin position="1"/>
        <end position="26"/>
    </location>
</feature>